<dbReference type="InterPro" id="IPR024983">
    <property type="entry name" value="CHAT_dom"/>
</dbReference>
<feature type="domain" description="CHAT" evidence="2">
    <location>
        <begin position="795"/>
        <end position="1090"/>
    </location>
</feature>
<dbReference type="SMART" id="SM00028">
    <property type="entry name" value="TPR"/>
    <property type="match status" value="8"/>
</dbReference>
<dbReference type="InterPro" id="IPR019734">
    <property type="entry name" value="TPR_rpt"/>
</dbReference>
<feature type="signal peptide" evidence="1">
    <location>
        <begin position="1"/>
        <end position="31"/>
    </location>
</feature>
<evidence type="ECO:0000313" key="3">
    <source>
        <dbReference type="EMBL" id="TDR47558.1"/>
    </source>
</evidence>
<sequence length="1092" mass="116272">MPPDRRRCFRFFRRGSCLGVLLALLPVALPAADPAALPRLQPGQPQERVLQAGQSLQLVLDLPAAQALRLRVVEQGIDVEAQLVGATQRWRAEDDDILRWGEQRFALARNETGLRLELRAPRLGSPPGRVQLSLEAVELADSARSAAFGLDLGAAEVAQRMADAQRLREPQTAVLVQSLCQARRDSGDSAGYLRCSGMQERILARQSRRPEAIAVLEQALPVWRAAADPRGQASALNNLGMNHYWLGDGRLAARPLQQALAALDGVDDDLLRAVIQNNLCLSGALRNSLQQARTCYERALALSEASGDLQRIATAQNNLGGAWFLLGDSGLAAAHFERALALRRQLGDLPGSGDARYNLALVRIAQGQLANALQELEQASVAYRSGSNSAGEALALRSRGYVQLLLGEPALAVDLMQQALVLQRGGGRRDAVVATLARLAEAQLAQGDTVEARASADEAVAAAAVDASPLLQADTSLRAARIYRRGGDLPAAANLAEQALAAAAPLKQSALADSARVELAQLALLQGQPAQARTLAAAALKSRRLAVLPQLDAYTVIAAALRAEGQPAAAEAAYRRAIAATEQAATTLYDPELRASFFAVQREAQEGLIALLLEARDSQGGAARAAEALVLSEDFRARSLRDSLDTAGSNLSSAAVAEREPLLTQLAALALARWKLSEARSSDRDALRQLDREIRAAGAALRQLDDRLRHGALPRPQRAQLRIADLQQALPADTTLLVYRQQAQGSHAWVVQRDALHSQPLAEAAVIAAAVREVRASLAAGDGASGGQPPRWQAALAQACALVWQPLAARIVTPRVLIVADGELEALPFAALRCGDQPGYLVQRHELSRLPAAWLLLRPAAAGLRADYSALLVGDPVYSRDDARLGGLAPAAESATPALRNDDRRLYGSAQELQRIEQRLGAQHSTLLLGLSARLDNVEKVSLNSFDIVHFTTHGVDGGSSFGGSGLVLSLFDARGTAIDGFLSTRRIGAQRLRASLVVLAACDSANGRAIAGEGTLGVAYAFLQAGARHVVATLWPVQDGVMPELMDAFYADPQAAALRPAQALRRSQLQMLQTYPQASPALWAGLAVWGW</sequence>
<name>A0A4R6Z6Z4_9GAMM</name>
<dbReference type="PANTHER" id="PTHR10098:SF108">
    <property type="entry name" value="TETRATRICOPEPTIDE REPEAT PROTEIN 28"/>
    <property type="match status" value="1"/>
</dbReference>
<evidence type="ECO:0000259" key="2">
    <source>
        <dbReference type="Pfam" id="PF12770"/>
    </source>
</evidence>
<evidence type="ECO:0000313" key="4">
    <source>
        <dbReference type="Proteomes" id="UP000295293"/>
    </source>
</evidence>
<dbReference type="PANTHER" id="PTHR10098">
    <property type="entry name" value="RAPSYN-RELATED"/>
    <property type="match status" value="1"/>
</dbReference>
<keyword evidence="1" id="KW-0732">Signal</keyword>
<dbReference type="Proteomes" id="UP000295293">
    <property type="component" value="Unassembled WGS sequence"/>
</dbReference>
<proteinExistence type="predicted"/>
<organism evidence="3 4">
    <name type="scientific">Tahibacter aquaticus</name>
    <dbReference type="NCBI Taxonomy" id="520092"/>
    <lineage>
        <taxon>Bacteria</taxon>
        <taxon>Pseudomonadati</taxon>
        <taxon>Pseudomonadota</taxon>
        <taxon>Gammaproteobacteria</taxon>
        <taxon>Lysobacterales</taxon>
        <taxon>Rhodanobacteraceae</taxon>
        <taxon>Tahibacter</taxon>
    </lineage>
</organism>
<dbReference type="Pfam" id="PF12770">
    <property type="entry name" value="CHAT"/>
    <property type="match status" value="1"/>
</dbReference>
<dbReference type="EMBL" id="SNZH01000002">
    <property type="protein sequence ID" value="TDR47558.1"/>
    <property type="molecule type" value="Genomic_DNA"/>
</dbReference>
<reference evidence="3 4" key="1">
    <citation type="submission" date="2019-03" db="EMBL/GenBank/DDBJ databases">
        <title>Genomic Encyclopedia of Type Strains, Phase IV (KMG-IV): sequencing the most valuable type-strain genomes for metagenomic binning, comparative biology and taxonomic classification.</title>
        <authorList>
            <person name="Goeker M."/>
        </authorList>
    </citation>
    <scope>NUCLEOTIDE SEQUENCE [LARGE SCALE GENOMIC DNA]</scope>
    <source>
        <strain evidence="3 4">DSM 21667</strain>
    </source>
</reference>
<feature type="chain" id="PRO_5020985910" evidence="1">
    <location>
        <begin position="32"/>
        <end position="1092"/>
    </location>
</feature>
<dbReference type="Pfam" id="PF13424">
    <property type="entry name" value="TPR_12"/>
    <property type="match status" value="1"/>
</dbReference>
<keyword evidence="4" id="KW-1185">Reference proteome</keyword>
<gene>
    <name evidence="3" type="ORF">DFR29_102218</name>
</gene>
<protein>
    <submittedName>
        <fullName evidence="3">CHAT domain-containing protein</fullName>
    </submittedName>
</protein>
<dbReference type="InterPro" id="IPR011990">
    <property type="entry name" value="TPR-like_helical_dom_sf"/>
</dbReference>
<dbReference type="AlphaFoldDB" id="A0A4R6Z6Z4"/>
<comment type="caution">
    <text evidence="3">The sequence shown here is derived from an EMBL/GenBank/DDBJ whole genome shotgun (WGS) entry which is preliminary data.</text>
</comment>
<dbReference type="OrthoDB" id="9146156at2"/>
<dbReference type="SUPFAM" id="SSF48452">
    <property type="entry name" value="TPR-like"/>
    <property type="match status" value="3"/>
</dbReference>
<accession>A0A4R6Z6Z4</accession>
<dbReference type="RefSeq" id="WP_133817276.1">
    <property type="nucleotide sequence ID" value="NZ_SNZH01000002.1"/>
</dbReference>
<dbReference type="Gene3D" id="1.25.40.10">
    <property type="entry name" value="Tetratricopeptide repeat domain"/>
    <property type="match status" value="3"/>
</dbReference>
<evidence type="ECO:0000256" key="1">
    <source>
        <dbReference type="SAM" id="SignalP"/>
    </source>
</evidence>